<dbReference type="GO" id="GO:0042162">
    <property type="term" value="F:telomeric DNA binding"/>
    <property type="evidence" value="ECO:0007669"/>
    <property type="project" value="InterPro"/>
</dbReference>
<accession>A0AAD9MXI3</accession>
<name>A0AAD9MXI3_9ANNE</name>
<reference evidence="1" key="1">
    <citation type="journal article" date="2023" name="Mol. Biol. Evol.">
        <title>Third-Generation Sequencing Reveals the Adaptive Role of the Epigenome in Three Deep-Sea Polychaetes.</title>
        <authorList>
            <person name="Perez M."/>
            <person name="Aroh O."/>
            <person name="Sun Y."/>
            <person name="Lan Y."/>
            <person name="Juniper S.K."/>
            <person name="Young C.R."/>
            <person name="Angers B."/>
            <person name="Qian P.Y."/>
        </authorList>
    </citation>
    <scope>NUCLEOTIDE SEQUENCE</scope>
    <source>
        <strain evidence="1">P08H-3</strain>
    </source>
</reference>
<organism evidence="1 2">
    <name type="scientific">Paralvinella palmiformis</name>
    <dbReference type="NCBI Taxonomy" id="53620"/>
    <lineage>
        <taxon>Eukaryota</taxon>
        <taxon>Metazoa</taxon>
        <taxon>Spiralia</taxon>
        <taxon>Lophotrochozoa</taxon>
        <taxon>Annelida</taxon>
        <taxon>Polychaeta</taxon>
        <taxon>Sedentaria</taxon>
        <taxon>Canalipalpata</taxon>
        <taxon>Terebellida</taxon>
        <taxon>Terebelliformia</taxon>
        <taxon>Alvinellidae</taxon>
        <taxon>Paralvinella</taxon>
    </lineage>
</organism>
<sequence length="273" mass="31232">MNADDTGETQQIHEWILSYTCYAALVNFSRNGDIGINRDFVQGVISSVEQFNDKTNLEVELLILLCRLVDGYDHTFKYEGIVSHVTPLEDALLKFSNICHQWKDYTTEPEKALLVIKRQAVITCCRENDFECGTAVFARLKMTLRSQAEKDLAVQLQRVIGSKDPEDETIKQHPYSELRDIMTVSLDPLLQNLETPFLIRATRHILSEESSKDGNSRASHKPSAAIFTEMIISPPLSDFLDKEHQDGFYLKGNEAKQFRLKRDYIAHNKYATL</sequence>
<dbReference type="GO" id="GO:0005634">
    <property type="term" value="C:nucleus"/>
    <property type="evidence" value="ECO:0007669"/>
    <property type="project" value="InterPro"/>
</dbReference>
<dbReference type="Proteomes" id="UP001208570">
    <property type="component" value="Unassembled WGS sequence"/>
</dbReference>
<evidence type="ECO:0000313" key="2">
    <source>
        <dbReference type="Proteomes" id="UP001208570"/>
    </source>
</evidence>
<comment type="caution">
    <text evidence="1">The sequence shown here is derived from an EMBL/GenBank/DDBJ whole genome shotgun (WGS) entry which is preliminary data.</text>
</comment>
<protein>
    <submittedName>
        <fullName evidence="1">Uncharacterized protein</fullName>
    </submittedName>
</protein>
<dbReference type="GO" id="GO:0000781">
    <property type="term" value="C:chromosome, telomeric region"/>
    <property type="evidence" value="ECO:0007669"/>
    <property type="project" value="InterPro"/>
</dbReference>
<keyword evidence="2" id="KW-1185">Reference proteome</keyword>
<dbReference type="SUPFAM" id="SSF63600">
    <property type="entry name" value="Telomeric repeat binding factor (TRF) dimerisation domain"/>
    <property type="match status" value="1"/>
</dbReference>
<evidence type="ECO:0000313" key="1">
    <source>
        <dbReference type="EMBL" id="KAK2147818.1"/>
    </source>
</evidence>
<dbReference type="AlphaFoldDB" id="A0AAD9MXI3"/>
<proteinExistence type="predicted"/>
<dbReference type="GO" id="GO:0031848">
    <property type="term" value="P:protection from non-homologous end joining at telomere"/>
    <property type="evidence" value="ECO:0007669"/>
    <property type="project" value="InterPro"/>
</dbReference>
<gene>
    <name evidence="1" type="ORF">LSH36_532g01038</name>
</gene>
<dbReference type="Gene3D" id="1.25.40.210">
    <property type="entry name" value="Telomere repeat-binding factor, dimerisation domain"/>
    <property type="match status" value="1"/>
</dbReference>
<dbReference type="EMBL" id="JAODUP010000534">
    <property type="protein sequence ID" value="KAK2147818.1"/>
    <property type="molecule type" value="Genomic_DNA"/>
</dbReference>
<dbReference type="InterPro" id="IPR036507">
    <property type="entry name" value="Telomere_rpt-bd_fac_dimer_sf"/>
</dbReference>
<dbReference type="PANTHER" id="PTHR46833:SF1">
    <property type="entry name" value="TELOMERIC REPEAT-BINDING FACTOR 2"/>
    <property type="match status" value="1"/>
</dbReference>
<dbReference type="InterPro" id="IPR030657">
    <property type="entry name" value="TERF2"/>
</dbReference>
<dbReference type="PANTHER" id="PTHR46833">
    <property type="entry name" value="TELOMERIC REPEAT-BINDING FACTOR 2 TERF2"/>
    <property type="match status" value="1"/>
</dbReference>